<dbReference type="Proteomes" id="UP001558652">
    <property type="component" value="Unassembled WGS sequence"/>
</dbReference>
<evidence type="ECO:0000313" key="2">
    <source>
        <dbReference type="EMBL" id="KAL1129586.1"/>
    </source>
</evidence>
<gene>
    <name evidence="2" type="ORF">AAG570_012531</name>
</gene>
<feature type="region of interest" description="Disordered" evidence="1">
    <location>
        <begin position="1"/>
        <end position="74"/>
    </location>
</feature>
<protein>
    <submittedName>
        <fullName evidence="2">Uncharacterized protein</fullName>
    </submittedName>
</protein>
<feature type="compositionally biased region" description="Low complexity" evidence="1">
    <location>
        <begin position="43"/>
        <end position="74"/>
    </location>
</feature>
<accession>A0ABD0YE43</accession>
<dbReference type="EMBL" id="JBFDAA010000008">
    <property type="protein sequence ID" value="KAL1129586.1"/>
    <property type="molecule type" value="Genomic_DNA"/>
</dbReference>
<sequence length="356" mass="39176">MYSLPRPFEMAEKPKSPGDSPAPPSKIGAPGSPSDEETHEISTAAMKPAPTATTAIRTSSTTTVATVTTPTTSTPGPLSVVTTAAISLPKATSSPKPLPIHIPKSQDARCMLTPSTPDAYRKFVQYLMEGKFAFHTYQIKSERAYRVVLRGLHQHNPLHEITRNIEERGHKCVLRSPTKRVTWSSAPGVNSSVTPKATAIAPLAVYIMPGNTTTKCLKSRETPATCALCSRDHPDNYRGCQIYKDLQNAARNKKKRTLKKRGLWSPLRRVCQWWLQARAVQSLLQRGWKDFPGCRGSTFRATRITSEHYFPGCPGTPPQVSANKFPSSTGYGSQLFTGKVQECEGFVKTFRCLSKD</sequence>
<proteinExistence type="predicted"/>
<keyword evidence="3" id="KW-1185">Reference proteome</keyword>
<evidence type="ECO:0000313" key="3">
    <source>
        <dbReference type="Proteomes" id="UP001558652"/>
    </source>
</evidence>
<comment type="caution">
    <text evidence="2">The sequence shown here is derived from an EMBL/GenBank/DDBJ whole genome shotgun (WGS) entry which is preliminary data.</text>
</comment>
<name>A0ABD0YE43_9HEMI</name>
<dbReference type="AlphaFoldDB" id="A0ABD0YE43"/>
<reference evidence="2 3" key="1">
    <citation type="submission" date="2024-07" db="EMBL/GenBank/DDBJ databases">
        <title>Chromosome-level genome assembly of the water stick insect Ranatra chinensis (Heteroptera: Nepidae).</title>
        <authorList>
            <person name="Liu X."/>
        </authorList>
    </citation>
    <scope>NUCLEOTIDE SEQUENCE [LARGE SCALE GENOMIC DNA]</scope>
    <source>
        <strain evidence="2">Cailab_2021Rc</strain>
        <tissue evidence="2">Muscle</tissue>
    </source>
</reference>
<evidence type="ECO:0000256" key="1">
    <source>
        <dbReference type="SAM" id="MobiDB-lite"/>
    </source>
</evidence>
<organism evidence="2 3">
    <name type="scientific">Ranatra chinensis</name>
    <dbReference type="NCBI Taxonomy" id="642074"/>
    <lineage>
        <taxon>Eukaryota</taxon>
        <taxon>Metazoa</taxon>
        <taxon>Ecdysozoa</taxon>
        <taxon>Arthropoda</taxon>
        <taxon>Hexapoda</taxon>
        <taxon>Insecta</taxon>
        <taxon>Pterygota</taxon>
        <taxon>Neoptera</taxon>
        <taxon>Paraneoptera</taxon>
        <taxon>Hemiptera</taxon>
        <taxon>Heteroptera</taxon>
        <taxon>Panheteroptera</taxon>
        <taxon>Nepomorpha</taxon>
        <taxon>Nepidae</taxon>
        <taxon>Ranatrinae</taxon>
        <taxon>Ranatra</taxon>
    </lineage>
</organism>